<keyword evidence="1" id="KW-0805">Transcription regulation</keyword>
<dbReference type="InterPro" id="IPR006447">
    <property type="entry name" value="Myb_dom_plants"/>
</dbReference>
<keyword evidence="2" id="KW-0238">DNA-binding</keyword>
<dbReference type="GO" id="GO:0003700">
    <property type="term" value="F:DNA-binding transcription factor activity"/>
    <property type="evidence" value="ECO:0007669"/>
    <property type="project" value="InterPro"/>
</dbReference>
<accession>A0A4U6VRQ3</accession>
<sequence length="356" mass="38199">MGAFQLQPPELHNSREGRGGREREQGGREESLPVESGSSSREARTSKKGERESRGTFPWIGSFAFAAEEGGEEGPVSPLSAAAESSRSQEGAEEEEMFPPGLIHHRPDGPAPGDGAPRSGPGGGPGGPSLVLTADPKPRLRWTADLHERFVDAVAQLGGPEKATPKTILRTMGVKGLTLFHLKSHLQKYRLGKQSGKEGSEQSKDASYLLDAQSGMSVSPRVAAQDVKESQEVKEALRAQMEVQRRLHEQVEVQKRVQIRMEALQKYIDSILESACKMVTEQFASSGFSISDPDLPEISPGGVMCGPTDTLSSSVFNQLSVSSIDSHSPGGKPSPSGIEGPPMLLQKSPELKRRSS</sequence>
<dbReference type="InterPro" id="IPR009057">
    <property type="entry name" value="Homeodomain-like_sf"/>
</dbReference>
<evidence type="ECO:0000256" key="3">
    <source>
        <dbReference type="ARBA" id="ARBA00023163"/>
    </source>
</evidence>
<gene>
    <name evidence="8" type="ORF">SEVIR_2G173200v2</name>
</gene>
<dbReference type="EMBL" id="CM016553">
    <property type="protein sequence ID" value="TKW32530.1"/>
    <property type="molecule type" value="Genomic_DNA"/>
</dbReference>
<evidence type="ECO:0000256" key="4">
    <source>
        <dbReference type="ARBA" id="ARBA00023242"/>
    </source>
</evidence>
<feature type="compositionally biased region" description="Basic and acidic residues" evidence="6">
    <location>
        <begin position="41"/>
        <end position="54"/>
    </location>
</feature>
<dbReference type="Pfam" id="PF14379">
    <property type="entry name" value="Myb_CC_LHEQLE"/>
    <property type="match status" value="1"/>
</dbReference>
<dbReference type="Gene3D" id="1.10.10.60">
    <property type="entry name" value="Homeodomain-like"/>
    <property type="match status" value="1"/>
</dbReference>
<organism evidence="8 9">
    <name type="scientific">Setaria viridis</name>
    <name type="common">Green bristlegrass</name>
    <name type="synonym">Setaria italica subsp. viridis</name>
    <dbReference type="NCBI Taxonomy" id="4556"/>
    <lineage>
        <taxon>Eukaryota</taxon>
        <taxon>Viridiplantae</taxon>
        <taxon>Streptophyta</taxon>
        <taxon>Embryophyta</taxon>
        <taxon>Tracheophyta</taxon>
        <taxon>Spermatophyta</taxon>
        <taxon>Magnoliopsida</taxon>
        <taxon>Liliopsida</taxon>
        <taxon>Poales</taxon>
        <taxon>Poaceae</taxon>
        <taxon>PACMAD clade</taxon>
        <taxon>Panicoideae</taxon>
        <taxon>Panicodae</taxon>
        <taxon>Paniceae</taxon>
        <taxon>Cenchrinae</taxon>
        <taxon>Setaria</taxon>
    </lineage>
</organism>
<dbReference type="FunFam" id="1.10.10.60:FF:000002">
    <property type="entry name" value="Myb family transcription factor"/>
    <property type="match status" value="1"/>
</dbReference>
<protein>
    <recommendedName>
        <fullName evidence="7">HTH myb-type domain-containing protein</fullName>
    </recommendedName>
</protein>
<proteinExistence type="predicted"/>
<dbReference type="GO" id="GO:0003677">
    <property type="term" value="F:DNA binding"/>
    <property type="evidence" value="ECO:0007669"/>
    <property type="project" value="UniProtKB-KW"/>
</dbReference>
<dbReference type="PANTHER" id="PTHR31499:SF49">
    <property type="entry name" value="PROTEIN PHOSPHATE STARVATION RESPONSE 1-LIKE ISOFORM X1"/>
    <property type="match status" value="1"/>
</dbReference>
<evidence type="ECO:0000256" key="6">
    <source>
        <dbReference type="SAM" id="MobiDB-lite"/>
    </source>
</evidence>
<feature type="region of interest" description="Disordered" evidence="6">
    <location>
        <begin position="322"/>
        <end position="356"/>
    </location>
</feature>
<dbReference type="InterPro" id="IPR017930">
    <property type="entry name" value="Myb_dom"/>
</dbReference>
<dbReference type="PROSITE" id="PS51294">
    <property type="entry name" value="HTH_MYB"/>
    <property type="match status" value="1"/>
</dbReference>
<keyword evidence="4" id="KW-0539">Nucleus</keyword>
<dbReference type="OMA" id="DSERRYM"/>
<feature type="compositionally biased region" description="Basic and acidic residues" evidence="6">
    <location>
        <begin position="12"/>
        <end position="31"/>
    </location>
</feature>
<dbReference type="Pfam" id="PF00249">
    <property type="entry name" value="Myb_DNA-binding"/>
    <property type="match status" value="1"/>
</dbReference>
<reference evidence="8" key="1">
    <citation type="submission" date="2019-03" db="EMBL/GenBank/DDBJ databases">
        <title>WGS assembly of Setaria viridis.</title>
        <authorList>
            <person name="Huang P."/>
            <person name="Jenkins J."/>
            <person name="Grimwood J."/>
            <person name="Barry K."/>
            <person name="Healey A."/>
            <person name="Mamidi S."/>
            <person name="Sreedasyam A."/>
            <person name="Shu S."/>
            <person name="Feldman M."/>
            <person name="Wu J."/>
            <person name="Yu Y."/>
            <person name="Chen C."/>
            <person name="Johnson J."/>
            <person name="Rokhsar D."/>
            <person name="Baxter I."/>
            <person name="Schmutz J."/>
            <person name="Brutnell T."/>
            <person name="Kellogg E."/>
        </authorList>
    </citation>
    <scope>NUCLEOTIDE SEQUENCE [LARGE SCALE GENOMIC DNA]</scope>
</reference>
<feature type="region of interest" description="Disordered" evidence="6">
    <location>
        <begin position="1"/>
        <end position="138"/>
    </location>
</feature>
<dbReference type="PANTHER" id="PTHR31499">
    <property type="entry name" value="MYB FAMILY TRANSCRIPTION FACTOR PHL11"/>
    <property type="match status" value="1"/>
</dbReference>
<feature type="compositionally biased region" description="Low complexity" evidence="6">
    <location>
        <begin position="322"/>
        <end position="342"/>
    </location>
</feature>
<evidence type="ECO:0000256" key="2">
    <source>
        <dbReference type="ARBA" id="ARBA00023125"/>
    </source>
</evidence>
<keyword evidence="5" id="KW-0175">Coiled coil</keyword>
<evidence type="ECO:0000313" key="9">
    <source>
        <dbReference type="Proteomes" id="UP000298652"/>
    </source>
</evidence>
<dbReference type="InterPro" id="IPR001005">
    <property type="entry name" value="SANT/Myb"/>
</dbReference>
<keyword evidence="9" id="KW-1185">Reference proteome</keyword>
<evidence type="ECO:0000256" key="1">
    <source>
        <dbReference type="ARBA" id="ARBA00023015"/>
    </source>
</evidence>
<dbReference type="NCBIfam" id="TIGR01557">
    <property type="entry name" value="myb_SHAQKYF"/>
    <property type="match status" value="1"/>
</dbReference>
<evidence type="ECO:0000259" key="7">
    <source>
        <dbReference type="PROSITE" id="PS51294"/>
    </source>
</evidence>
<dbReference type="SUPFAM" id="SSF46689">
    <property type="entry name" value="Homeodomain-like"/>
    <property type="match status" value="1"/>
</dbReference>
<feature type="coiled-coil region" evidence="5">
    <location>
        <begin position="227"/>
        <end position="254"/>
    </location>
</feature>
<dbReference type="InterPro" id="IPR025756">
    <property type="entry name" value="Myb_CC_LHEQLE"/>
</dbReference>
<dbReference type="Gramene" id="TKW32530">
    <property type="protein sequence ID" value="TKW32530"/>
    <property type="gene ID" value="SEVIR_2G173200v2"/>
</dbReference>
<dbReference type="Proteomes" id="UP000298652">
    <property type="component" value="Chromosome 2"/>
</dbReference>
<dbReference type="InterPro" id="IPR046955">
    <property type="entry name" value="PHR1-like"/>
</dbReference>
<evidence type="ECO:0000256" key="5">
    <source>
        <dbReference type="SAM" id="Coils"/>
    </source>
</evidence>
<feature type="domain" description="HTH myb-type" evidence="7">
    <location>
        <begin position="134"/>
        <end position="194"/>
    </location>
</feature>
<keyword evidence="3" id="KW-0804">Transcription</keyword>
<name>A0A4U6VRQ3_SETVI</name>
<dbReference type="AlphaFoldDB" id="A0A4U6VRQ3"/>
<evidence type="ECO:0000313" key="8">
    <source>
        <dbReference type="EMBL" id="TKW32530.1"/>
    </source>
</evidence>